<sequence>MSIARRVVVRVDVGGQKAQVGPFVPWGHNHSSRVRRNDLIPPRFDDEAVYGRPVGTSYMVAMSARYRLAMATPSSIGLDLDESFDTVVRNAMVHAVDVVLAPQVVRIVHTHQFRSVPFLLLAIVDNECQVS</sequence>
<protein>
    <submittedName>
        <fullName evidence="1">Uncharacterized protein</fullName>
    </submittedName>
</protein>
<dbReference type="EMBL" id="ML143462">
    <property type="protein sequence ID" value="TBU25385.1"/>
    <property type="molecule type" value="Genomic_DNA"/>
</dbReference>
<organism evidence="1">
    <name type="scientific">Dichomitus squalens</name>
    <dbReference type="NCBI Taxonomy" id="114155"/>
    <lineage>
        <taxon>Eukaryota</taxon>
        <taxon>Fungi</taxon>
        <taxon>Dikarya</taxon>
        <taxon>Basidiomycota</taxon>
        <taxon>Agaricomycotina</taxon>
        <taxon>Agaricomycetes</taxon>
        <taxon>Polyporales</taxon>
        <taxon>Polyporaceae</taxon>
        <taxon>Dichomitus</taxon>
    </lineage>
</organism>
<name>A0A4Q9MDK3_9APHY</name>
<proteinExistence type="predicted"/>
<dbReference type="Proteomes" id="UP000292957">
    <property type="component" value="Unassembled WGS sequence"/>
</dbReference>
<accession>A0A4Q9MDK3</accession>
<reference evidence="1" key="1">
    <citation type="submission" date="2019-01" db="EMBL/GenBank/DDBJ databases">
        <title>Draft genome sequences of three monokaryotic isolates of the white-rot basidiomycete fungus Dichomitus squalens.</title>
        <authorList>
            <consortium name="DOE Joint Genome Institute"/>
            <person name="Lopez S.C."/>
            <person name="Andreopoulos B."/>
            <person name="Pangilinan J."/>
            <person name="Lipzen A."/>
            <person name="Riley R."/>
            <person name="Ahrendt S."/>
            <person name="Ng V."/>
            <person name="Barry K."/>
            <person name="Daum C."/>
            <person name="Grigoriev I.V."/>
            <person name="Hilden K.S."/>
            <person name="Makela M.R."/>
            <person name="de Vries R.P."/>
        </authorList>
    </citation>
    <scope>NUCLEOTIDE SEQUENCE [LARGE SCALE GENOMIC DNA]</scope>
    <source>
        <strain evidence="1">OM18370.1</strain>
    </source>
</reference>
<gene>
    <name evidence="1" type="ORF">BD311DRAFT_764698</name>
</gene>
<evidence type="ECO:0000313" key="1">
    <source>
        <dbReference type="EMBL" id="TBU25385.1"/>
    </source>
</evidence>
<dbReference type="AlphaFoldDB" id="A0A4Q9MDK3"/>